<name>A0ABV1GI16_9FIRM</name>
<evidence type="ECO:0000313" key="1">
    <source>
        <dbReference type="EMBL" id="MEQ2521479.1"/>
    </source>
</evidence>
<gene>
    <name evidence="1" type="ORF">WMO24_13745</name>
</gene>
<comment type="caution">
    <text evidence="1">The sequence shown here is derived from an EMBL/GenBank/DDBJ whole genome shotgun (WGS) entry which is preliminary data.</text>
</comment>
<dbReference type="Proteomes" id="UP001477672">
    <property type="component" value="Unassembled WGS sequence"/>
</dbReference>
<sequence length="359" mass="39949">MKCTISVWEGTMLNLKRWTAAVLCAALGLGLSACTLKTPANVMTVDGVQVPAGVYLMYQLSAYTEAESLVEDGATVQDGQIEGRDAVDWVHEKTVEDLRRWVWIDREFEAQGLKLEGDELTEAQSQAASHYEATADWYADNGIGAASYETFYLTETKYQMLYEAWAETAHKISLEDAEAYMDEHYVNISSLVLPVSDDEGNQATDEARNQIDTYARELTDALNAGGTLSELAEETVKKACEAVGRTYDEESTLSSLMMTGFASDDSNGYFSEEVVQALRDQDVGYAMLQTELSAPVIYQRVANYADDEEFESMYYVQIENLMKQEQYQQLATEGSSGYAVEEDASAVKTYAVKNIKEME</sequence>
<accession>A0ABV1GI16</accession>
<proteinExistence type="predicted"/>
<organism evidence="1 2">
    <name type="scientific">Ruthenibacterium intestinale</name>
    <dbReference type="NCBI Taxonomy" id="3133163"/>
    <lineage>
        <taxon>Bacteria</taxon>
        <taxon>Bacillati</taxon>
        <taxon>Bacillota</taxon>
        <taxon>Clostridia</taxon>
        <taxon>Eubacteriales</taxon>
        <taxon>Oscillospiraceae</taxon>
        <taxon>Ruthenibacterium</taxon>
    </lineage>
</organism>
<dbReference type="RefSeq" id="WP_349216924.1">
    <property type="nucleotide sequence ID" value="NZ_JBBMFA010000110.1"/>
</dbReference>
<reference evidence="1 2" key="1">
    <citation type="submission" date="2024-03" db="EMBL/GenBank/DDBJ databases">
        <title>Human intestinal bacterial collection.</title>
        <authorList>
            <person name="Pauvert C."/>
            <person name="Hitch T.C.A."/>
            <person name="Clavel T."/>
        </authorList>
    </citation>
    <scope>NUCLEOTIDE SEQUENCE [LARGE SCALE GENOMIC DNA]</scope>
    <source>
        <strain evidence="1 2">CLA-JM-H11</strain>
    </source>
</reference>
<dbReference type="EMBL" id="JBBMFA010000110">
    <property type="protein sequence ID" value="MEQ2521479.1"/>
    <property type="molecule type" value="Genomic_DNA"/>
</dbReference>
<evidence type="ECO:0008006" key="3">
    <source>
        <dbReference type="Google" id="ProtNLM"/>
    </source>
</evidence>
<dbReference type="SUPFAM" id="SSF109998">
    <property type="entry name" value="Triger factor/SurA peptide-binding domain-like"/>
    <property type="match status" value="1"/>
</dbReference>
<keyword evidence="2" id="KW-1185">Reference proteome</keyword>
<protein>
    <recommendedName>
        <fullName evidence="3">Peptidylprolyl isomerase</fullName>
    </recommendedName>
</protein>
<dbReference type="PROSITE" id="PS51257">
    <property type="entry name" value="PROKAR_LIPOPROTEIN"/>
    <property type="match status" value="1"/>
</dbReference>
<evidence type="ECO:0000313" key="2">
    <source>
        <dbReference type="Proteomes" id="UP001477672"/>
    </source>
</evidence>
<dbReference type="InterPro" id="IPR027304">
    <property type="entry name" value="Trigger_fact/SurA_dom_sf"/>
</dbReference>